<keyword evidence="3" id="KW-1185">Reference proteome</keyword>
<reference evidence="2" key="1">
    <citation type="submission" date="2023-03" db="EMBL/GenBank/DDBJ databases">
        <title>Massive genome expansion in bonnet fungi (Mycena s.s.) driven by repeated elements and novel gene families across ecological guilds.</title>
        <authorList>
            <consortium name="Lawrence Berkeley National Laboratory"/>
            <person name="Harder C.B."/>
            <person name="Miyauchi S."/>
            <person name="Viragh M."/>
            <person name="Kuo A."/>
            <person name="Thoen E."/>
            <person name="Andreopoulos B."/>
            <person name="Lu D."/>
            <person name="Skrede I."/>
            <person name="Drula E."/>
            <person name="Henrissat B."/>
            <person name="Morin E."/>
            <person name="Kohler A."/>
            <person name="Barry K."/>
            <person name="LaButti K."/>
            <person name="Morin E."/>
            <person name="Salamov A."/>
            <person name="Lipzen A."/>
            <person name="Mereny Z."/>
            <person name="Hegedus B."/>
            <person name="Baldrian P."/>
            <person name="Stursova M."/>
            <person name="Weitz H."/>
            <person name="Taylor A."/>
            <person name="Grigoriev I.V."/>
            <person name="Nagy L.G."/>
            <person name="Martin F."/>
            <person name="Kauserud H."/>
        </authorList>
    </citation>
    <scope>NUCLEOTIDE SEQUENCE</scope>
    <source>
        <strain evidence="2">CBHHK188m</strain>
    </source>
</reference>
<sequence>EERIALNVSPFTRQETDLREGAAYDALVSVKVVAKALVTLRDRKRKNDSGVYKNTISQKQINDTERRRDLHIAHYMAARQALMNLDQGNTSQFPPLEVKDTFLKSRSLRRQLGDSRITDGTVWAQAGISAGPSTASTLGEVMPRRQAAQARERSVNHRPPLVAARQKKKGRKDGWLWSFKPVQMTDEELRAWNMEGDRIQWFRAEAEMERWREQVEMKLAEWRTTIRSFARYKDIWTILAERQDSTQIGLIAYAKQKANMFAHREMEGRTALAKHTTLSKYKDIVGDDFDLVAFVTKKREEDKALQNDALKHGAEVAAAEAQRAREREAIGEESDDDDDEWMDEDQESEEDEEEAAEEEADVSGLQFFLPWSADCAAWKDGDGNGGVE</sequence>
<gene>
    <name evidence="2" type="ORF">DFH07DRAFT_775646</name>
</gene>
<accession>A0AAD7N6K1</accession>
<comment type="caution">
    <text evidence="2">The sequence shown here is derived from an EMBL/GenBank/DDBJ whole genome shotgun (WGS) entry which is preliminary data.</text>
</comment>
<evidence type="ECO:0000313" key="3">
    <source>
        <dbReference type="Proteomes" id="UP001215280"/>
    </source>
</evidence>
<organism evidence="2 3">
    <name type="scientific">Mycena maculata</name>
    <dbReference type="NCBI Taxonomy" id="230809"/>
    <lineage>
        <taxon>Eukaryota</taxon>
        <taxon>Fungi</taxon>
        <taxon>Dikarya</taxon>
        <taxon>Basidiomycota</taxon>
        <taxon>Agaricomycotina</taxon>
        <taxon>Agaricomycetes</taxon>
        <taxon>Agaricomycetidae</taxon>
        <taxon>Agaricales</taxon>
        <taxon>Marasmiineae</taxon>
        <taxon>Mycenaceae</taxon>
        <taxon>Mycena</taxon>
    </lineage>
</organism>
<evidence type="ECO:0000256" key="1">
    <source>
        <dbReference type="SAM" id="MobiDB-lite"/>
    </source>
</evidence>
<protein>
    <submittedName>
        <fullName evidence="2">Uncharacterized protein</fullName>
    </submittedName>
</protein>
<feature type="compositionally biased region" description="Acidic residues" evidence="1">
    <location>
        <begin position="331"/>
        <end position="361"/>
    </location>
</feature>
<dbReference type="AlphaFoldDB" id="A0AAD7N6K1"/>
<dbReference type="Proteomes" id="UP001215280">
    <property type="component" value="Unassembled WGS sequence"/>
</dbReference>
<feature type="region of interest" description="Disordered" evidence="1">
    <location>
        <begin position="316"/>
        <end position="363"/>
    </location>
</feature>
<name>A0AAD7N6K1_9AGAR</name>
<dbReference type="EMBL" id="JARJLG010000088">
    <property type="protein sequence ID" value="KAJ7748838.1"/>
    <property type="molecule type" value="Genomic_DNA"/>
</dbReference>
<evidence type="ECO:0000313" key="2">
    <source>
        <dbReference type="EMBL" id="KAJ7748838.1"/>
    </source>
</evidence>
<proteinExistence type="predicted"/>
<feature type="non-terminal residue" evidence="2">
    <location>
        <position position="388"/>
    </location>
</feature>